<evidence type="ECO:0000256" key="1">
    <source>
        <dbReference type="SAM" id="Phobius"/>
    </source>
</evidence>
<protein>
    <submittedName>
        <fullName evidence="2">Uncharacterized protein</fullName>
    </submittedName>
</protein>
<dbReference type="EMBL" id="FONS01000003">
    <property type="protein sequence ID" value="SFE88176.1"/>
    <property type="molecule type" value="Genomic_DNA"/>
</dbReference>
<keyword evidence="1" id="KW-0472">Membrane</keyword>
<sequence length="54" mass="6212">MEEKPAGLFANKRFRNKLIIIIVGILLFYLAIFISSKNGWIDSMIEKKVEIGKN</sequence>
<keyword evidence="1" id="KW-0812">Transmembrane</keyword>
<accession>A0A1I2E6B6</accession>
<reference evidence="2 3" key="1">
    <citation type="submission" date="2016-10" db="EMBL/GenBank/DDBJ databases">
        <authorList>
            <person name="de Groot N.N."/>
        </authorList>
    </citation>
    <scope>NUCLEOTIDE SEQUENCE [LARGE SCALE GENOMIC DNA]</scope>
    <source>
        <strain evidence="2 3">ATCC 51969</strain>
    </source>
</reference>
<name>A0A1I2E6B6_9SPHI</name>
<dbReference type="RefSeq" id="WP_157282921.1">
    <property type="nucleotide sequence ID" value="NZ_FONS01000003.1"/>
</dbReference>
<evidence type="ECO:0000313" key="3">
    <source>
        <dbReference type="Proteomes" id="UP000183129"/>
    </source>
</evidence>
<keyword evidence="1" id="KW-1133">Transmembrane helix</keyword>
<proteinExistence type="predicted"/>
<dbReference type="Proteomes" id="UP000183129">
    <property type="component" value="Unassembled WGS sequence"/>
</dbReference>
<gene>
    <name evidence="2" type="ORF">SAMN03003324_01642</name>
</gene>
<feature type="transmembrane region" description="Helical" evidence="1">
    <location>
        <begin position="18"/>
        <end position="36"/>
    </location>
</feature>
<organism evidence="2 3">
    <name type="scientific">Pedobacter antarcticus</name>
    <dbReference type="NCBI Taxonomy" id="34086"/>
    <lineage>
        <taxon>Bacteria</taxon>
        <taxon>Pseudomonadati</taxon>
        <taxon>Bacteroidota</taxon>
        <taxon>Sphingobacteriia</taxon>
        <taxon>Sphingobacteriales</taxon>
        <taxon>Sphingobacteriaceae</taxon>
        <taxon>Pedobacter</taxon>
    </lineage>
</organism>
<dbReference type="AlphaFoldDB" id="A0A1I2E6B6"/>
<evidence type="ECO:0000313" key="2">
    <source>
        <dbReference type="EMBL" id="SFE88176.1"/>
    </source>
</evidence>
<dbReference type="STRING" id="34086.SAMN04488084_102165"/>